<comment type="caution">
    <text evidence="1">The sequence shown here is derived from an EMBL/GenBank/DDBJ whole genome shotgun (WGS) entry which is preliminary data.</text>
</comment>
<accession>A0A750P2F0</accession>
<dbReference type="AlphaFoldDB" id="A0A750P2F0"/>
<dbReference type="EMBL" id="DAAVPB010000004">
    <property type="protein sequence ID" value="HAF6368491.1"/>
    <property type="molecule type" value="Genomic_DNA"/>
</dbReference>
<sequence length="60" mass="6853">MIYQSFCGYLLPFSGKKQNIPSLLDCHPFCERKSLLGDAKSHIISISLQLAAKYWSYQGR</sequence>
<proteinExistence type="predicted"/>
<name>A0A750P2F0_SALER</name>
<protein>
    <submittedName>
        <fullName evidence="1">Uncharacterized protein</fullName>
    </submittedName>
</protein>
<evidence type="ECO:0000313" key="1">
    <source>
        <dbReference type="EMBL" id="HAF6368491.1"/>
    </source>
</evidence>
<organism evidence="1">
    <name type="scientific">Salmonella enterica</name>
    <name type="common">Salmonella choleraesuis</name>
    <dbReference type="NCBI Taxonomy" id="28901"/>
    <lineage>
        <taxon>Bacteria</taxon>
        <taxon>Pseudomonadati</taxon>
        <taxon>Pseudomonadota</taxon>
        <taxon>Gammaproteobacteria</taxon>
        <taxon>Enterobacterales</taxon>
        <taxon>Enterobacteriaceae</taxon>
        <taxon>Salmonella</taxon>
    </lineage>
</organism>
<gene>
    <name evidence="1" type="ORF">G8N11_001315</name>
</gene>
<reference evidence="1" key="2">
    <citation type="submission" date="2020-02" db="EMBL/GenBank/DDBJ databases">
        <authorList>
            <consortium name="NCBI Pathogen Detection Project"/>
        </authorList>
    </citation>
    <scope>NUCLEOTIDE SEQUENCE</scope>
    <source>
        <strain evidence="1">MA.JE_S09-001881</strain>
    </source>
</reference>
<reference evidence="1" key="1">
    <citation type="journal article" date="2018" name="Genome Biol.">
        <title>SKESA: strategic k-mer extension for scrupulous assemblies.</title>
        <authorList>
            <person name="Souvorov A."/>
            <person name="Agarwala R."/>
            <person name="Lipman D.J."/>
        </authorList>
    </citation>
    <scope>NUCLEOTIDE SEQUENCE</scope>
    <source>
        <strain evidence="1">MA.JE_S09-001881</strain>
    </source>
</reference>